<dbReference type="SUPFAM" id="SSF54001">
    <property type="entry name" value="Cysteine proteinases"/>
    <property type="match status" value="1"/>
</dbReference>
<feature type="compositionally biased region" description="Basic and acidic residues" evidence="1">
    <location>
        <begin position="1"/>
        <end position="15"/>
    </location>
</feature>
<dbReference type="EMBL" id="CAUWAG010000013">
    <property type="protein sequence ID" value="CAJ2510159.1"/>
    <property type="molecule type" value="Genomic_DNA"/>
</dbReference>
<evidence type="ECO:0000256" key="1">
    <source>
        <dbReference type="SAM" id="MobiDB-lite"/>
    </source>
</evidence>
<dbReference type="Pfam" id="PF12030">
    <property type="entry name" value="DUF3517"/>
    <property type="match status" value="1"/>
</dbReference>
<dbReference type="InterPro" id="IPR001394">
    <property type="entry name" value="Peptidase_C19_UCH"/>
</dbReference>
<dbReference type="FunFam" id="3.90.70.10:FF:000136">
    <property type="entry name" value="Ubiquitin C-terminal hydrolase, putative"/>
    <property type="match status" value="1"/>
</dbReference>
<evidence type="ECO:0000313" key="4">
    <source>
        <dbReference type="Proteomes" id="UP001295740"/>
    </source>
</evidence>
<accession>A0AAI8YMH8</accession>
<dbReference type="GO" id="GO:0005634">
    <property type="term" value="C:nucleus"/>
    <property type="evidence" value="ECO:0007669"/>
    <property type="project" value="TreeGrafter"/>
</dbReference>
<proteinExistence type="predicted"/>
<dbReference type="InterPro" id="IPR021905">
    <property type="entry name" value="DUF3517"/>
</dbReference>
<feature type="compositionally biased region" description="Pro residues" evidence="1">
    <location>
        <begin position="73"/>
        <end position="87"/>
    </location>
</feature>
<gene>
    <name evidence="3" type="ORF">KHLLAP_LOCUS10627</name>
</gene>
<sequence length="2523" mass="282963">MDQDSRVAESRERALSSEPSSTRPNPFDDLSAPKRRRTSLSGSRSTSVETLPSQADVVVASDANGMKLDTPEPVLPSTPVRSPPPTEPVSSKVTINLRNAESLEATPSSTMSPTPARRRSDDTKVSVEASEVDMAQPGPAEDTSSSSSNLDSPEEPAIALDDFEDSLDFSAVEPQNALLGDRRAANFGAAMMAFPYRLHGESHHETLYRLTNHFRQQSANIEEALASLHAWLERYLACASTDLYPMVIEVFQENRPFWISLPELFQLICSRQGYMKIRELRDLVLQLLALYGKLTAFLLNIDLITLKQVATTEGSELDLMSPPFTRALSNITARDGGLYANDHGGDGSQDLVDPLDAFQSSPWGSLSALVGFAELQTSMLHRFPKKSMDYLAATSMLAGSIVQESHHKHSDVAGSQADFSAYVLERSRKNLAWGQRYFDIVSSALAVVIEKSINHLVPDNALAITMHLTNIIRQSLQGSHIAAIETVEKYRQAHPNVSPLLTHEVVSLEWRFEVLCKLIRSRQMQLRVTAAQQMSDELVALWKKYSDQDQQYEDAPLHQEYLRYLSDYVVRLGIVDYVLGPTCHPEITQGSSNLVGFLAVTNTYTSSQTDLLWQTFTSTQDPRISEALARMMSRILHLLQPDSLSYLVHKFHVVPIDSFTPVMRELFDSVTENLINKTHYSPLPLYEVCVRLLRESSVYGAESCVAYPDIQHFALVKFKKLLQPGMSQAARLAITTSCLQDIAAGSPTSSGSLQVLGILAAAPPAIAALVDENHLTRLLVNELESTVKAAEVVGFAPVYANPVVGQARRKFISIIIMHHGSTIDTDLGPRLWDLLVGNGATCYDDRRVAWEDLNQALKKTGLKNPFLDACLREYLPSLSPSWYCPGSLVFVREVLLPLANDPNGIVFDDADSLKSAGVELLWQMILSAPDQTIEEGAIRTLVNDIYVDSSCILSYPLHRARNVHFAFVQRCLQQLKSAAHKLQAFSDGTTSGDDEPMVIVATDEQHREQDLQFTRTLKVLITLLRALQTRSHFAAPDLRSLMLQSPGAVDGDSASLKYQSFDGEEHTEVKLLDIGLNNSAASLLAKLREATGFDNYRLYYRGQPLTPSNSDICKSLGDLRIKNGLILVKKEFDTASSPVRIKPGASSLDIEILGHFKDLWEYLSMEEKLAREIYQFLISLPADDSILAAFENPATSHRDVFPLGQPFKCLYAIHALREYLSTRRLKSSVMQISAQDSQDRQKTAGDKEDALVKAVSLIVAAICDPEVTTRCQSEDLRLLLSFQLVDNFAQLLKETMDIDLVNEFLNADLLERLVTILNGAAAAKTSSLSTDLVYCSFEALLESCAKSHEFWILFRDKPMTKHMIQKLLLAEERPFVRKNFAKLVSTRSHYNNGPSGVLALDFAEFFWPLVLQLLPQAVTEPRKCEEVFSLSSQLLKKLAEGESATLDLPPYLADWGQLLLSHTPTEDIAHPDQHDIVAHGLITILFHGLMYLDAKEERVQPVPGFAMKLFSRHLFPPNDTAGPLIPQVILHPSSRNMLYETISLLVKDDRNQSLALLQGLDTLTSFHRDSQGDEQYRYDLPQLFDRATAVRSSCGYSGMRNLSNTCYLNSLFTQLFMNGDFRRFILGARSEHLESHQLLQETQALFAYLQDSRRRFIDPQTCVDRITTYEELPIDIHNQMDVDEFYSLLFDRFEAQLASDSDKKALRSIYGGQLVQQVKSKECEHISERIEPFSAIQCDIKGKANLEESLQAYVDGEIMEGDNKYKCSTCEKHVDAVKRACLKDIPDNLIFHLKRFDFNLRTLTRSKINDYFPFPTKINMQPYTIEHLSDPTGQKEPDMFELVGVLVHSGTAESGHYYSFIRERPTTADAASWVEFNDEVVTSWDSSQMENACFGGSDYRPQFDTTGVYEKVYSAYMLFYQRTSSLKKENDSLRTSGTTNVVRSRLPPDLELRVKGDNWATVQRHCLYGREHIPFVHNTLKATWGARCSDDHRKENLAMQVALGHLDQVASRAKELPDFDSLKSLIVKACQRCPLCCFAFFTYLSTHKLACRMLLLKNVDSGVRQASRQILLYSLRSIKYNYPYDYGIEDGGAGPNPNILESAAAMFAYVWDGFHQRTAAWPEYFGVMLDFAQLGLPEAGALLQADFLVKLLYAIMADQALELPPQYARLALVLSRRTAVRPPNYDNMIALLDTLMEVMDTDPEDQVETPDGRLTIALDGDAIPFTPLEINILHQEWWGRPQAGYVDVFVDKLIMLNQNAVATDSILSRLIALSDQMEQKVFNTLRAGITGQLTTQMVTPYLRAAVAYCQRSPNALNVCHLIRHVNDQCRSIIHNAEGRSFFEFLRDTYEGTRNTGESHEEVQLQSLRNLPVWVPGLLSNDLQVSLDVQNFLQEKLFKYGANPVFAEANGGAARAQAMRDTGKHVAISCLMYLRDTYIARRAQAIRAAIQPVQRVIRLCHAYFGNDEEMDGDLGAQYDNLRHSVMESLAELTVDEIEEDGSEWEQSVGSSDQMENFELLEGHS</sequence>
<dbReference type="PROSITE" id="PS50235">
    <property type="entry name" value="USP_3"/>
    <property type="match status" value="1"/>
</dbReference>
<keyword evidence="4" id="KW-1185">Reference proteome</keyword>
<dbReference type="InterPro" id="IPR018200">
    <property type="entry name" value="USP_CS"/>
</dbReference>
<organism evidence="3 4">
    <name type="scientific">Anthostomella pinea</name>
    <dbReference type="NCBI Taxonomy" id="933095"/>
    <lineage>
        <taxon>Eukaryota</taxon>
        <taxon>Fungi</taxon>
        <taxon>Dikarya</taxon>
        <taxon>Ascomycota</taxon>
        <taxon>Pezizomycotina</taxon>
        <taxon>Sordariomycetes</taxon>
        <taxon>Xylariomycetidae</taxon>
        <taxon>Xylariales</taxon>
        <taxon>Xylariaceae</taxon>
        <taxon>Anthostomella</taxon>
    </lineage>
</organism>
<comment type="caution">
    <text evidence="3">The sequence shown here is derived from an EMBL/GenBank/DDBJ whole genome shotgun (WGS) entry which is preliminary data.</text>
</comment>
<dbReference type="Pfam" id="PF00443">
    <property type="entry name" value="UCH"/>
    <property type="match status" value="1"/>
</dbReference>
<dbReference type="InterPro" id="IPR038765">
    <property type="entry name" value="Papain-like_cys_pep_sf"/>
</dbReference>
<name>A0AAI8YMH8_9PEZI</name>
<dbReference type="CDD" id="cd02659">
    <property type="entry name" value="peptidase_C19C"/>
    <property type="match status" value="1"/>
</dbReference>
<dbReference type="InterPro" id="IPR050164">
    <property type="entry name" value="Peptidase_C19"/>
</dbReference>
<dbReference type="GO" id="GO:0004843">
    <property type="term" value="F:cysteine-type deubiquitinase activity"/>
    <property type="evidence" value="ECO:0007669"/>
    <property type="project" value="InterPro"/>
</dbReference>
<dbReference type="InterPro" id="IPR028889">
    <property type="entry name" value="USP"/>
</dbReference>
<feature type="region of interest" description="Disordered" evidence="1">
    <location>
        <begin position="1"/>
        <end position="155"/>
    </location>
</feature>
<dbReference type="GO" id="GO:0016579">
    <property type="term" value="P:protein deubiquitination"/>
    <property type="evidence" value="ECO:0007669"/>
    <property type="project" value="InterPro"/>
</dbReference>
<evidence type="ECO:0000259" key="2">
    <source>
        <dbReference type="PROSITE" id="PS50235"/>
    </source>
</evidence>
<dbReference type="PANTHER" id="PTHR24006">
    <property type="entry name" value="UBIQUITIN CARBOXYL-TERMINAL HYDROLASE"/>
    <property type="match status" value="1"/>
</dbReference>
<feature type="compositionally biased region" description="Polar residues" evidence="1">
    <location>
        <begin position="2503"/>
        <end position="2513"/>
    </location>
</feature>
<dbReference type="Proteomes" id="UP001295740">
    <property type="component" value="Unassembled WGS sequence"/>
</dbReference>
<evidence type="ECO:0000313" key="3">
    <source>
        <dbReference type="EMBL" id="CAJ2510159.1"/>
    </source>
</evidence>
<dbReference type="GO" id="GO:0005829">
    <property type="term" value="C:cytosol"/>
    <property type="evidence" value="ECO:0007669"/>
    <property type="project" value="TreeGrafter"/>
</dbReference>
<feature type="region of interest" description="Disordered" evidence="1">
    <location>
        <begin position="2499"/>
        <end position="2523"/>
    </location>
</feature>
<protein>
    <submittedName>
        <fullName evidence="3">Uu.00g060590.m01.CDS01</fullName>
    </submittedName>
</protein>
<reference evidence="3" key="1">
    <citation type="submission" date="2023-10" db="EMBL/GenBank/DDBJ databases">
        <authorList>
            <person name="Hackl T."/>
        </authorList>
    </citation>
    <scope>NUCLEOTIDE SEQUENCE</scope>
</reference>
<feature type="compositionally biased region" description="Polar residues" evidence="1">
    <location>
        <begin position="88"/>
        <end position="113"/>
    </location>
</feature>
<feature type="domain" description="USP" evidence="2">
    <location>
        <begin position="1597"/>
        <end position="1923"/>
    </location>
</feature>
<dbReference type="Gene3D" id="3.90.70.10">
    <property type="entry name" value="Cysteine proteinases"/>
    <property type="match status" value="1"/>
</dbReference>
<dbReference type="PANTHER" id="PTHR24006:SF827">
    <property type="entry name" value="UBIQUITIN CARBOXYL-TERMINAL HYDROLASE 34"/>
    <property type="match status" value="1"/>
</dbReference>
<dbReference type="PROSITE" id="PS00973">
    <property type="entry name" value="USP_2"/>
    <property type="match status" value="1"/>
</dbReference>